<dbReference type="AlphaFoldDB" id="A0A5A7QJS2"/>
<comment type="caution">
    <text evidence="3">The sequence shown here is derived from an EMBL/GenBank/DDBJ whole genome shotgun (WGS) entry which is preliminary data.</text>
</comment>
<organism evidence="3 4">
    <name type="scientific">Striga asiatica</name>
    <name type="common">Asiatic witchweed</name>
    <name type="synonym">Buchnera asiatica</name>
    <dbReference type="NCBI Taxonomy" id="4170"/>
    <lineage>
        <taxon>Eukaryota</taxon>
        <taxon>Viridiplantae</taxon>
        <taxon>Streptophyta</taxon>
        <taxon>Embryophyta</taxon>
        <taxon>Tracheophyta</taxon>
        <taxon>Spermatophyta</taxon>
        <taxon>Magnoliopsida</taxon>
        <taxon>eudicotyledons</taxon>
        <taxon>Gunneridae</taxon>
        <taxon>Pentapetalae</taxon>
        <taxon>asterids</taxon>
        <taxon>lamiids</taxon>
        <taxon>Lamiales</taxon>
        <taxon>Orobanchaceae</taxon>
        <taxon>Buchnereae</taxon>
        <taxon>Striga</taxon>
    </lineage>
</organism>
<protein>
    <submittedName>
        <fullName evidence="3">Heat shock protein 70</fullName>
    </submittedName>
</protein>
<proteinExistence type="predicted"/>
<keyword evidence="2" id="KW-1133">Transmembrane helix</keyword>
<keyword evidence="2" id="KW-0812">Transmembrane</keyword>
<feature type="compositionally biased region" description="Basic and acidic residues" evidence="1">
    <location>
        <begin position="103"/>
        <end position="116"/>
    </location>
</feature>
<feature type="transmembrane region" description="Helical" evidence="2">
    <location>
        <begin position="7"/>
        <end position="24"/>
    </location>
</feature>
<evidence type="ECO:0000256" key="2">
    <source>
        <dbReference type="SAM" id="Phobius"/>
    </source>
</evidence>
<name>A0A5A7QJS2_STRAF</name>
<dbReference type="Proteomes" id="UP000325081">
    <property type="component" value="Unassembled WGS sequence"/>
</dbReference>
<evidence type="ECO:0000313" key="3">
    <source>
        <dbReference type="EMBL" id="GER44727.1"/>
    </source>
</evidence>
<feature type="non-terminal residue" evidence="3">
    <location>
        <position position="1"/>
    </location>
</feature>
<feature type="compositionally biased region" description="Basic residues" evidence="1">
    <location>
        <begin position="117"/>
        <end position="127"/>
    </location>
</feature>
<keyword evidence="3" id="KW-0346">Stress response</keyword>
<reference evidence="4" key="1">
    <citation type="journal article" date="2019" name="Curr. Biol.">
        <title>Genome Sequence of Striga asiatica Provides Insight into the Evolution of Plant Parasitism.</title>
        <authorList>
            <person name="Yoshida S."/>
            <person name="Kim S."/>
            <person name="Wafula E.K."/>
            <person name="Tanskanen J."/>
            <person name="Kim Y.M."/>
            <person name="Honaas L."/>
            <person name="Yang Z."/>
            <person name="Spallek T."/>
            <person name="Conn C.E."/>
            <person name="Ichihashi Y."/>
            <person name="Cheong K."/>
            <person name="Cui S."/>
            <person name="Der J.P."/>
            <person name="Gundlach H."/>
            <person name="Jiao Y."/>
            <person name="Hori C."/>
            <person name="Ishida J.K."/>
            <person name="Kasahara H."/>
            <person name="Kiba T."/>
            <person name="Kim M.S."/>
            <person name="Koo N."/>
            <person name="Laohavisit A."/>
            <person name="Lee Y.H."/>
            <person name="Lumba S."/>
            <person name="McCourt P."/>
            <person name="Mortimer J.C."/>
            <person name="Mutuku J.M."/>
            <person name="Nomura T."/>
            <person name="Sasaki-Sekimoto Y."/>
            <person name="Seto Y."/>
            <person name="Wang Y."/>
            <person name="Wakatake T."/>
            <person name="Sakakibara H."/>
            <person name="Demura T."/>
            <person name="Yamaguchi S."/>
            <person name="Yoneyama K."/>
            <person name="Manabe R.I."/>
            <person name="Nelson D.C."/>
            <person name="Schulman A.H."/>
            <person name="Timko M.P."/>
            <person name="dePamphilis C.W."/>
            <person name="Choi D."/>
            <person name="Shirasu K."/>
        </authorList>
    </citation>
    <scope>NUCLEOTIDE SEQUENCE [LARGE SCALE GENOMIC DNA]</scope>
    <source>
        <strain evidence="4">cv. UVA1</strain>
    </source>
</reference>
<feature type="non-terminal residue" evidence="3">
    <location>
        <position position="167"/>
    </location>
</feature>
<evidence type="ECO:0000313" key="4">
    <source>
        <dbReference type="Proteomes" id="UP000325081"/>
    </source>
</evidence>
<dbReference type="EMBL" id="BKCP01007070">
    <property type="protein sequence ID" value="GER44727.1"/>
    <property type="molecule type" value="Genomic_DNA"/>
</dbReference>
<keyword evidence="4" id="KW-1185">Reference proteome</keyword>
<evidence type="ECO:0000256" key="1">
    <source>
        <dbReference type="SAM" id="MobiDB-lite"/>
    </source>
</evidence>
<sequence>PPPPTEACIFIALLLNFLVLLLQWPPKHLTKNCCLLTTAEGNPTIKSSRSSTFYREAQRSVDQGSLDTGEIQVETKPSTSSLYRVRVYRWTRISLPEPVTRQVLEKKSKSGGDVKSKKINSTRGRQRRGAVDPAVNFYRVGAHFILLFTVAGRAFESPRQDTNEDIL</sequence>
<feature type="region of interest" description="Disordered" evidence="1">
    <location>
        <begin position="103"/>
        <end position="127"/>
    </location>
</feature>
<keyword evidence="2" id="KW-0472">Membrane</keyword>
<gene>
    <name evidence="3" type="ORF">STAS_21634</name>
</gene>
<accession>A0A5A7QJS2</accession>